<protein>
    <recommendedName>
        <fullName evidence="1">Integrase catalytic domain-containing protein</fullName>
    </recommendedName>
</protein>
<evidence type="ECO:0000313" key="2">
    <source>
        <dbReference type="EMBL" id="KFD47388.1"/>
    </source>
</evidence>
<keyword evidence="3" id="KW-1185">Reference proteome</keyword>
<dbReference type="PROSITE" id="PS50994">
    <property type="entry name" value="INTEGRASE"/>
    <property type="match status" value="1"/>
</dbReference>
<dbReference type="GO" id="GO:0015074">
    <property type="term" value="P:DNA integration"/>
    <property type="evidence" value="ECO:0007669"/>
    <property type="project" value="InterPro"/>
</dbReference>
<organism evidence="2 3">
    <name type="scientific">Trichuris suis</name>
    <name type="common">pig whipworm</name>
    <dbReference type="NCBI Taxonomy" id="68888"/>
    <lineage>
        <taxon>Eukaryota</taxon>
        <taxon>Metazoa</taxon>
        <taxon>Ecdysozoa</taxon>
        <taxon>Nematoda</taxon>
        <taxon>Enoplea</taxon>
        <taxon>Dorylaimia</taxon>
        <taxon>Trichinellida</taxon>
        <taxon>Trichuridae</taxon>
        <taxon>Trichuris</taxon>
    </lineage>
</organism>
<accession>A0A085LQZ2</accession>
<dbReference type="InterPro" id="IPR036397">
    <property type="entry name" value="RNaseH_sf"/>
</dbReference>
<gene>
    <name evidence="2" type="ORF">M513_11751</name>
</gene>
<dbReference type="InterPro" id="IPR050951">
    <property type="entry name" value="Retrovirus_Pol_polyprotein"/>
</dbReference>
<dbReference type="Proteomes" id="UP000030764">
    <property type="component" value="Unassembled WGS sequence"/>
</dbReference>
<dbReference type="PANTHER" id="PTHR37984">
    <property type="entry name" value="PROTEIN CBG26694"/>
    <property type="match status" value="1"/>
</dbReference>
<dbReference type="AlphaFoldDB" id="A0A085LQZ2"/>
<name>A0A085LQZ2_9BILA</name>
<dbReference type="SUPFAM" id="SSF53098">
    <property type="entry name" value="Ribonuclease H-like"/>
    <property type="match status" value="1"/>
</dbReference>
<dbReference type="InterPro" id="IPR001584">
    <property type="entry name" value="Integrase_cat-core"/>
</dbReference>
<sequence length="161" mass="18083">MCTEICWSDYHNYLALPAELLGPPPGPLAPLSRLTIPGPPSQAPGPTLRMADLDCAWTTQVPFDGHYFLAVVDALTKWPEIIMRNSTTTSCTLMLLAERAVLSFWLTQYVDNGTQFRSFEFEIFCQRNGIEHVFSPPYHPSNRTDRLSVSLTLSNAVCKFE</sequence>
<dbReference type="Gene3D" id="3.30.420.10">
    <property type="entry name" value="Ribonuclease H-like superfamily/Ribonuclease H"/>
    <property type="match status" value="1"/>
</dbReference>
<dbReference type="GO" id="GO:0003676">
    <property type="term" value="F:nucleic acid binding"/>
    <property type="evidence" value="ECO:0007669"/>
    <property type="project" value="InterPro"/>
</dbReference>
<evidence type="ECO:0000259" key="1">
    <source>
        <dbReference type="PROSITE" id="PS50994"/>
    </source>
</evidence>
<proteinExistence type="predicted"/>
<reference evidence="2 3" key="1">
    <citation type="journal article" date="2014" name="Nat. Genet.">
        <title>Genome and transcriptome of the porcine whipworm Trichuris suis.</title>
        <authorList>
            <person name="Jex A.R."/>
            <person name="Nejsum P."/>
            <person name="Schwarz E.M."/>
            <person name="Hu L."/>
            <person name="Young N.D."/>
            <person name="Hall R.S."/>
            <person name="Korhonen P.K."/>
            <person name="Liao S."/>
            <person name="Thamsborg S."/>
            <person name="Xia J."/>
            <person name="Xu P."/>
            <person name="Wang S."/>
            <person name="Scheerlinck J.P."/>
            <person name="Hofmann A."/>
            <person name="Sternberg P.W."/>
            <person name="Wang J."/>
            <person name="Gasser R.B."/>
        </authorList>
    </citation>
    <scope>NUCLEOTIDE SEQUENCE [LARGE SCALE GENOMIC DNA]</scope>
    <source>
        <strain evidence="2">DCEP-RM93M</strain>
    </source>
</reference>
<dbReference type="Pfam" id="PF00665">
    <property type="entry name" value="rve"/>
    <property type="match status" value="1"/>
</dbReference>
<dbReference type="InterPro" id="IPR012337">
    <property type="entry name" value="RNaseH-like_sf"/>
</dbReference>
<dbReference type="EMBL" id="KL363329">
    <property type="protein sequence ID" value="KFD47388.1"/>
    <property type="molecule type" value="Genomic_DNA"/>
</dbReference>
<evidence type="ECO:0000313" key="3">
    <source>
        <dbReference type="Proteomes" id="UP000030764"/>
    </source>
</evidence>
<dbReference type="PANTHER" id="PTHR37984:SF5">
    <property type="entry name" value="PROTEIN NYNRIN-LIKE"/>
    <property type="match status" value="1"/>
</dbReference>
<feature type="domain" description="Integrase catalytic" evidence="1">
    <location>
        <begin position="42"/>
        <end position="161"/>
    </location>
</feature>